<dbReference type="InParanoid" id="A0A2K3D3X3"/>
<organism evidence="2 3">
    <name type="scientific">Chlamydomonas reinhardtii</name>
    <name type="common">Chlamydomonas smithii</name>
    <dbReference type="NCBI Taxonomy" id="3055"/>
    <lineage>
        <taxon>Eukaryota</taxon>
        <taxon>Viridiplantae</taxon>
        <taxon>Chlorophyta</taxon>
        <taxon>core chlorophytes</taxon>
        <taxon>Chlorophyceae</taxon>
        <taxon>CS clade</taxon>
        <taxon>Chlamydomonadales</taxon>
        <taxon>Chlamydomonadaceae</taxon>
        <taxon>Chlamydomonas</taxon>
    </lineage>
</organism>
<gene>
    <name evidence="2" type="ORF">CHLRE_12g518550v5</name>
</gene>
<feature type="region of interest" description="Disordered" evidence="1">
    <location>
        <begin position="542"/>
        <end position="579"/>
    </location>
</feature>
<dbReference type="InterPro" id="IPR027912">
    <property type="entry name" value="CFAP54"/>
</dbReference>
<dbReference type="PANTHER" id="PTHR33487">
    <property type="entry name" value="CILIA- AND FLAGELLA-ASSOCIATED PROTEIN 54"/>
    <property type="match status" value="1"/>
</dbReference>
<reference evidence="2 3" key="1">
    <citation type="journal article" date="2007" name="Science">
        <title>The Chlamydomonas genome reveals the evolution of key animal and plant functions.</title>
        <authorList>
            <person name="Merchant S.S."/>
            <person name="Prochnik S.E."/>
            <person name="Vallon O."/>
            <person name="Harris E.H."/>
            <person name="Karpowicz S.J."/>
            <person name="Witman G.B."/>
            <person name="Terry A."/>
            <person name="Salamov A."/>
            <person name="Fritz-Laylin L.K."/>
            <person name="Marechal-Drouard L."/>
            <person name="Marshall W.F."/>
            <person name="Qu L.H."/>
            <person name="Nelson D.R."/>
            <person name="Sanderfoot A.A."/>
            <person name="Spalding M.H."/>
            <person name="Kapitonov V.V."/>
            <person name="Ren Q."/>
            <person name="Ferris P."/>
            <person name="Lindquist E."/>
            <person name="Shapiro H."/>
            <person name="Lucas S.M."/>
            <person name="Grimwood J."/>
            <person name="Schmutz J."/>
            <person name="Cardol P."/>
            <person name="Cerutti H."/>
            <person name="Chanfreau G."/>
            <person name="Chen C.L."/>
            <person name="Cognat V."/>
            <person name="Croft M.T."/>
            <person name="Dent R."/>
            <person name="Dutcher S."/>
            <person name="Fernandez E."/>
            <person name="Fukuzawa H."/>
            <person name="Gonzalez-Ballester D."/>
            <person name="Gonzalez-Halphen D."/>
            <person name="Hallmann A."/>
            <person name="Hanikenne M."/>
            <person name="Hippler M."/>
            <person name="Inwood W."/>
            <person name="Jabbari K."/>
            <person name="Kalanon M."/>
            <person name="Kuras R."/>
            <person name="Lefebvre P.A."/>
            <person name="Lemaire S.D."/>
            <person name="Lobanov A.V."/>
            <person name="Lohr M."/>
            <person name="Manuell A."/>
            <person name="Meier I."/>
            <person name="Mets L."/>
            <person name="Mittag M."/>
            <person name="Mittelmeier T."/>
            <person name="Moroney J.V."/>
            <person name="Moseley J."/>
            <person name="Napoli C."/>
            <person name="Nedelcu A.M."/>
            <person name="Niyogi K."/>
            <person name="Novoselov S.V."/>
            <person name="Paulsen I.T."/>
            <person name="Pazour G."/>
            <person name="Purton S."/>
            <person name="Ral J.P."/>
            <person name="Riano-Pachon D.M."/>
            <person name="Riekhof W."/>
            <person name="Rymarquis L."/>
            <person name="Schroda M."/>
            <person name="Stern D."/>
            <person name="Umen J."/>
            <person name="Willows R."/>
            <person name="Wilson N."/>
            <person name="Zimmer S.L."/>
            <person name="Allmer J."/>
            <person name="Balk J."/>
            <person name="Bisova K."/>
            <person name="Chen C.J."/>
            <person name="Elias M."/>
            <person name="Gendler K."/>
            <person name="Hauser C."/>
            <person name="Lamb M.R."/>
            <person name="Ledford H."/>
            <person name="Long J.C."/>
            <person name="Minagawa J."/>
            <person name="Page M.D."/>
            <person name="Pan J."/>
            <person name="Pootakham W."/>
            <person name="Roje S."/>
            <person name="Rose A."/>
            <person name="Stahlberg E."/>
            <person name="Terauchi A.M."/>
            <person name="Yang P."/>
            <person name="Ball S."/>
            <person name="Bowler C."/>
            <person name="Dieckmann C.L."/>
            <person name="Gladyshev V.N."/>
            <person name="Green P."/>
            <person name="Jorgensen R."/>
            <person name="Mayfield S."/>
            <person name="Mueller-Roeber B."/>
            <person name="Rajamani S."/>
            <person name="Sayre R.T."/>
            <person name="Brokstein P."/>
            <person name="Dubchak I."/>
            <person name="Goodstein D."/>
            <person name="Hornick L."/>
            <person name="Huang Y.W."/>
            <person name="Jhaveri J."/>
            <person name="Luo Y."/>
            <person name="Martinez D."/>
            <person name="Ngau W.C."/>
            <person name="Otillar B."/>
            <person name="Poliakov A."/>
            <person name="Porter A."/>
            <person name="Szajkowski L."/>
            <person name="Werner G."/>
            <person name="Zhou K."/>
            <person name="Grigoriev I.V."/>
            <person name="Rokhsar D.S."/>
            <person name="Grossman A.R."/>
        </authorList>
    </citation>
    <scope>NUCLEOTIDE SEQUENCE [LARGE SCALE GENOMIC DNA]</scope>
    <source>
        <strain evidence="3">CC-503</strain>
    </source>
</reference>
<dbReference type="Gramene" id="PNW75238">
    <property type="protein sequence ID" value="PNW75238"/>
    <property type="gene ID" value="CHLRE_12g518550v5"/>
</dbReference>
<feature type="compositionally biased region" description="Basic and acidic residues" evidence="1">
    <location>
        <begin position="1682"/>
        <end position="1694"/>
    </location>
</feature>
<name>A0A2K3D3X3_CHLRE</name>
<dbReference type="EMBL" id="CM008973">
    <property type="protein sequence ID" value="PNW75238.1"/>
    <property type="molecule type" value="Genomic_DNA"/>
</dbReference>
<dbReference type="STRING" id="3055.A0A2K3D3X3"/>
<feature type="compositionally biased region" description="Pro residues" evidence="1">
    <location>
        <begin position="2433"/>
        <end position="2445"/>
    </location>
</feature>
<feature type="region of interest" description="Disordered" evidence="1">
    <location>
        <begin position="2920"/>
        <end position="2950"/>
    </location>
</feature>
<dbReference type="GO" id="GO:0060271">
    <property type="term" value="P:cilium assembly"/>
    <property type="evidence" value="ECO:0000318"/>
    <property type="project" value="GO_Central"/>
</dbReference>
<dbReference type="Proteomes" id="UP000006906">
    <property type="component" value="Chromosome 12"/>
</dbReference>
<feature type="compositionally biased region" description="Gly residues" evidence="1">
    <location>
        <begin position="2940"/>
        <end position="2949"/>
    </location>
</feature>
<dbReference type="Pfam" id="PF14858">
    <property type="entry name" value="CFAP54_N"/>
    <property type="match status" value="1"/>
</dbReference>
<feature type="region of interest" description="Disordered" evidence="1">
    <location>
        <begin position="1550"/>
        <end position="1595"/>
    </location>
</feature>
<evidence type="ECO:0000256" key="1">
    <source>
        <dbReference type="SAM" id="MobiDB-lite"/>
    </source>
</evidence>
<dbReference type="OMA" id="YWLVLNG"/>
<dbReference type="PANTHER" id="PTHR33487:SF1">
    <property type="entry name" value="CILIA- AND FLAGELLA-ASSOCIATED PROTEIN 54"/>
    <property type="match status" value="1"/>
</dbReference>
<feature type="region of interest" description="Disordered" evidence="1">
    <location>
        <begin position="591"/>
        <end position="626"/>
    </location>
</feature>
<feature type="region of interest" description="Disordered" evidence="1">
    <location>
        <begin position="1662"/>
        <end position="1730"/>
    </location>
</feature>
<accession>A0A2K3D3X3</accession>
<feature type="compositionally biased region" description="Low complexity" evidence="1">
    <location>
        <begin position="2920"/>
        <end position="2932"/>
    </location>
</feature>
<feature type="region of interest" description="Disordered" evidence="1">
    <location>
        <begin position="2373"/>
        <end position="2450"/>
    </location>
</feature>
<evidence type="ECO:0000313" key="2">
    <source>
        <dbReference type="EMBL" id="PNW75238.1"/>
    </source>
</evidence>
<feature type="compositionally biased region" description="Pro residues" evidence="1">
    <location>
        <begin position="1572"/>
        <end position="1593"/>
    </location>
</feature>
<dbReference type="KEGG" id="cre:CHLRE_12g518550v5"/>
<feature type="compositionally biased region" description="Low complexity" evidence="1">
    <location>
        <begin position="564"/>
        <end position="579"/>
    </location>
</feature>
<feature type="compositionally biased region" description="Low complexity" evidence="1">
    <location>
        <begin position="2325"/>
        <end position="2343"/>
    </location>
</feature>
<feature type="region of interest" description="Disordered" evidence="1">
    <location>
        <begin position="910"/>
        <end position="942"/>
    </location>
</feature>
<feature type="region of interest" description="Disordered" evidence="1">
    <location>
        <begin position="1780"/>
        <end position="1801"/>
    </location>
</feature>
<proteinExistence type="predicted"/>
<keyword evidence="3" id="KW-1185">Reference proteome</keyword>
<evidence type="ECO:0000313" key="3">
    <source>
        <dbReference type="Proteomes" id="UP000006906"/>
    </source>
</evidence>
<sequence>MASEVIALCHSFEQELAKSLNVLPPVSASKPDAHDAHLNHHRLSQRIAESVSYYAGRLPAYASVPRILVFGDKLFRAEQYQLALQACYKHIRGLELHSSRENLPRMDAQARLSSHVQACFGCAACEAALLLASDGSVKHPDTLQWLVSCLAQLRAAMSLALPDERLYWLVLNGTVHVYGIAKAMITAGFAEQALPALVFCIKALEGHVAFAAPKYLPWRTQLYTWAVYGLADCGAVEQARALLADGLKRLEMLVALQKLDPVPAAPAVQAAFAAARGALVGLQLRVEMAAGAAVTPVLAQLSAGAAGAGAVGAAGPTARAGLAALVEALHVPHRRVVRTEAVSGGPLKELFDAAMAVAAPLIGDLKKATEAAAAADAAAAAAAVAADAASAEAETAGGADAAAPADTGAQQQASAAAAAADEAAVAASAALGAAQEALPCALHKGLLCAAYNLEQWKQFEELASLATSRSDVVYADAVPTGTGSTTTTAAAAADVDQTAAQLGTAASILTALRQLSTAPGVESLRTLAAMLQQALSRGITVSGTAGAAPPPPPRRVSMTGMLAGGSASPPNGSSGAGGAAATLTATAAGITQTAGSPSHNGGAAGATASAGGGAAGAPPRPQQSSLAPWQQLRDLIADASLALYGSARPLIDGVFCADDKEAGLVAELLAACHSAWAAVELDDGELRVAAALKLALLLEEEGRLLAAREVLMQAKSVVEQSRVELMVANRRAPDEHLRWVTASRSQPSDDTAALVQGMTASEQELACLQVDVLALLARVELGLGVSEQQGRATARRTAVMEEQAKRTAQSSIFGQRNAAELARDEARLVAAGATPPNPQMKERELLTACAKNPYERAVVLMQMTSFQGADAGRKTQLLQEAGDLLVKAQAAEDGLFAAQQPDLRARRDVPPQPKLLQRSPTSVTLVAHPPGPGLKQPPGARKPPSRYVAYCKSFGAGVGLSINKTATEYPGSGVSVPLGQPVTIQGLRTNDTYLFAVALYDDDGNIVGGLGTSTPEVLVALPLPLLMCWTHLLAAAVRCGAAGAAAAKRAASVLLPHFVVTTPDVPLWRSNPMDAQRLHRAHVAAAARPLLRALVQAIYLYGGAALLRNGGGGGGGGGGSTAPGAPVPQVALPCTLPQLRAPFLEEQVARLKSARLLVLGMEVAALLPDEPLMQEGALRTYGLLAPLLALRAPRSHLLHKALAACHAVLASLTNLVQDSLYRQEHQRSLAARVAAAVTYQLLRLSDEAGEVGAAAHFGRLQLELLKAYDPRFALAGRPALLPGAELQEEASQLHDVLLQHPKLSEWAPEPLVERQKDASDLVARVLPVLGTPAPMDTWSQALGFETAAEHPRWVELVVRMVEAAVRKGNPGNATVVAEQLTWWVRARLRRPPPPPLDAYEAEAAEAAAAGGTAPPWPAKWKLEEAAAALDAATVAASFEPPPVPSTEGMSPEEASAALARHAAVAAAAEATARQRLAAVLLLQKRMPALLARKRLIEKMRENRKRWSPWMARLNLVLGLQAAADARRYAANAPARARAAAAAAEAAAAAADAPGPETSGVAGSRPGTAAVNMPPPVPDPSAAGPPPLTPPEGITPPLQAMMHFARAAHLAARGGAWVEVGNAARHAWNLARATLSADPALTAPLPPVRWERGDAPQPAVAPESILVPAGAGDAGGKKGSKKGGKDDKKKDDKAPAKTPSSPKGGARSSARSKKGFPVEEAPPPPRTYPVVVGARPNMQRAARSLADAVLELVSALRDGLQVYTWVAPVNPRHRFDGPPPRRAALAASASTAGAGLGEEERPVTARVTDSEFSYGSDLQADIWFKEGPLDLAWVSRFLGLAAVVLSRGERWHALVEAGRQWARLSEGAFNERIMPWLLQAAPKAGVDPAPFQSAMDALIRDKNQALDQLDKVRTLVRERLGDTPLMAQSMGHKVRKRKTRAAILAAGPGSGAGGGGGSGLPDSDRASLVSAAYTYRTASTYKTKASQPDFLRIPGEYEKVIEVLKRRNEKGAMLLALHELGDVHAHFGNWGGAATSWNDTLDTLLGPYQALRNWRGRLDGMSPAGTLQAYGLHGLLLGCVLAGKLARYVHHDHLHLRLEAHRLTARLAFCAFSAHLGHPQRRAGFATYTPRELWAAGTDAWLVWSDPYRCPVVDLAGALEGAAAALLDAGLALEALPVLALWEHVTRHVLRNLHGTVLCRLLRVRALVALGLLAEAVEVTGGLMGAAALPDPTLDSDYVLKDTSGAVVEPVPAPPYDNSKLPGEPGNKAALTHIADTPLAPAVEKLYGSWLVAHLALARAQVLMLAGSVPNQWRGVDWRTGERTAAPKPASPAKGAAKGAAAAAPEPPGAGLPEPVEPVMLERAHVLLRKALAMASGEDQPPSEEPSSAGKPAAAGKPAPARAPSPGRAKSPTGKGKGKGGAGDGAGSAAAAPPEVPGPPPPPPPSASQRAEVNVRALLLMSELEQLRWMPSRGLAHALEAARFLGEHADHVNTPQQTDNDELERYTLAPALWFLARGAAVRCAAALGHAAHVHELVAAATSAHAPSEPGSAKVPSGLPELLHCTGMAHVAALTLAAEGRTSDALAALAAVAARYRSLCVYDGRLAAVLLDAAALRDRLGLREDAAELTAQGLAVAEGYCLELGLGEALEAPELTNVYLDGTALYAHALGAAAVHASRRQQHAEAERCAARAVLLLRSHTRALPATHAAALLLLGRTCRMVALCGDGVPVDGQPTLASGAPPASTATLTSAGAGAPGDPAATAVAAGTARAAAGGFNASAGALARTATAGRGGGSAGSSGGGVAATAAKLSAARSALCASITLAAVDGGHLRSLMRGALLELGSIFIAGLDARSAAACLRAGHAAAAKADLVALSSHTLAPVAAAQLPDWALAHVRGQEALFGKKSSNGAISGAAGAAGSARPVATSSSGARPPGTPPGGKPGAGGGSGDGLSDADAARMVFCLLGGLLKGLEALPVGGGARARGEAQVAALHAALRAACAKYGTDACFAEPPLPPSPPDAVPPPPEGSVIVQWHCQDGCWQEARSWRAEGSSGAPDGPLSDSALLALQPVPAYASLLFVVAAPSHDGSPGPHCGEVTFAVKDVRELQRRAKALRARVEAPKAATDILGYAAPSQVELGELLRAAERLLSAVPRNSEDGSSSAGFSAADSGLGGFGSSELMEGEVRPELDVAFLCKLEALLALEAGLDVNDKTLGSWLVQTLPVMM</sequence>
<dbReference type="RefSeq" id="XP_042918443.1">
    <property type="nucleotide sequence ID" value="XM_043068348.1"/>
</dbReference>
<dbReference type="GeneID" id="5722626"/>
<feature type="compositionally biased region" description="Low complexity" evidence="1">
    <location>
        <begin position="2384"/>
        <end position="2413"/>
    </location>
</feature>
<feature type="compositionally biased region" description="Low complexity" evidence="1">
    <location>
        <begin position="1782"/>
        <end position="1792"/>
    </location>
</feature>
<dbReference type="OrthoDB" id="539762at2759"/>
<feature type="region of interest" description="Disordered" evidence="1">
    <location>
        <begin position="2320"/>
        <end position="2354"/>
    </location>
</feature>
<protein>
    <submittedName>
        <fullName evidence="2">Uncharacterized protein</fullName>
    </submittedName>
</protein>